<dbReference type="InterPro" id="IPR029071">
    <property type="entry name" value="Ubiquitin-like_domsf"/>
</dbReference>
<evidence type="ECO:0000259" key="1">
    <source>
        <dbReference type="Pfam" id="PF11976"/>
    </source>
</evidence>
<dbReference type="AlphaFoldDB" id="A0A022QIC5"/>
<dbReference type="GO" id="GO:0044389">
    <property type="term" value="F:ubiquitin-like protein ligase binding"/>
    <property type="evidence" value="ECO:0000318"/>
    <property type="project" value="GO_Central"/>
</dbReference>
<sequence length="102" mass="11539">MSTPGEGEEVEDKKPIVQSRYITIKVNSNYKQDENAVFFKIKRNVKLKVLIRAYRERQSVDDSIVYLYNGTKIGDEDTPDSLEMEDVDEIDAMAAMDGGASD</sequence>
<dbReference type="InterPro" id="IPR022617">
    <property type="entry name" value="Rad60/SUMO-like_dom"/>
</dbReference>
<dbReference type="PANTHER" id="PTHR10562">
    <property type="entry name" value="SMALL UBIQUITIN-RELATED MODIFIER"/>
    <property type="match status" value="1"/>
</dbReference>
<reference evidence="2 3" key="1">
    <citation type="journal article" date="2013" name="Proc. Natl. Acad. Sci. U.S.A.">
        <title>Fine-scale variation in meiotic recombination in Mimulus inferred from population shotgun sequencing.</title>
        <authorList>
            <person name="Hellsten U."/>
            <person name="Wright K.M."/>
            <person name="Jenkins J."/>
            <person name="Shu S."/>
            <person name="Yuan Y."/>
            <person name="Wessler S.R."/>
            <person name="Schmutz J."/>
            <person name="Willis J.H."/>
            <person name="Rokhsar D.S."/>
        </authorList>
    </citation>
    <scope>NUCLEOTIDE SEQUENCE [LARGE SCALE GENOMIC DNA]</scope>
    <source>
        <strain evidence="3">cv. DUN x IM62</strain>
    </source>
</reference>
<dbReference type="GO" id="GO:0005634">
    <property type="term" value="C:nucleus"/>
    <property type="evidence" value="ECO:0000318"/>
    <property type="project" value="GO_Central"/>
</dbReference>
<dbReference type="Gene3D" id="3.10.20.90">
    <property type="entry name" value="Phosphatidylinositol 3-kinase Catalytic Subunit, Chain A, domain 1"/>
    <property type="match status" value="1"/>
</dbReference>
<dbReference type="PhylomeDB" id="A0A022QIC5"/>
<dbReference type="GO" id="GO:0031386">
    <property type="term" value="F:protein tag activity"/>
    <property type="evidence" value="ECO:0000318"/>
    <property type="project" value="GO_Central"/>
</dbReference>
<dbReference type="eggNOG" id="KOG1769">
    <property type="taxonomic scope" value="Eukaryota"/>
</dbReference>
<gene>
    <name evidence="2" type="ORF">MIMGU_mgv1a016909mg</name>
</gene>
<proteinExistence type="predicted"/>
<keyword evidence="3" id="KW-1185">Reference proteome</keyword>
<dbReference type="KEGG" id="egt:105968473"/>
<dbReference type="EMBL" id="KI631456">
    <property type="protein sequence ID" value="EYU27369.1"/>
    <property type="molecule type" value="Genomic_DNA"/>
</dbReference>
<organism evidence="2 3">
    <name type="scientific">Erythranthe guttata</name>
    <name type="common">Yellow monkey flower</name>
    <name type="synonym">Mimulus guttatus</name>
    <dbReference type="NCBI Taxonomy" id="4155"/>
    <lineage>
        <taxon>Eukaryota</taxon>
        <taxon>Viridiplantae</taxon>
        <taxon>Streptophyta</taxon>
        <taxon>Embryophyta</taxon>
        <taxon>Tracheophyta</taxon>
        <taxon>Spermatophyta</taxon>
        <taxon>Magnoliopsida</taxon>
        <taxon>eudicotyledons</taxon>
        <taxon>Gunneridae</taxon>
        <taxon>Pentapetalae</taxon>
        <taxon>asterids</taxon>
        <taxon>lamiids</taxon>
        <taxon>Lamiales</taxon>
        <taxon>Phrymaceae</taxon>
        <taxon>Erythranthe</taxon>
    </lineage>
</organism>
<name>A0A022QIC5_ERYGU</name>
<feature type="domain" description="Rad60/SUMO-like" evidence="1">
    <location>
        <begin position="32"/>
        <end position="93"/>
    </location>
</feature>
<evidence type="ECO:0000313" key="3">
    <source>
        <dbReference type="Proteomes" id="UP000030748"/>
    </source>
</evidence>
<dbReference type="GO" id="GO:0016925">
    <property type="term" value="P:protein sumoylation"/>
    <property type="evidence" value="ECO:0000318"/>
    <property type="project" value="GO_Central"/>
</dbReference>
<dbReference type="Pfam" id="PF11976">
    <property type="entry name" value="Rad60-SLD"/>
    <property type="match status" value="1"/>
</dbReference>
<dbReference type="STRING" id="4155.A0A022QIC5"/>
<dbReference type="OrthoDB" id="442921at2759"/>
<protein>
    <recommendedName>
        <fullName evidence="1">Rad60/SUMO-like domain-containing protein</fullName>
    </recommendedName>
</protein>
<dbReference type="Proteomes" id="UP000030748">
    <property type="component" value="Unassembled WGS sequence"/>
</dbReference>
<accession>A0A022QIC5</accession>
<dbReference type="SUPFAM" id="SSF54236">
    <property type="entry name" value="Ubiquitin-like"/>
    <property type="match status" value="1"/>
</dbReference>
<evidence type="ECO:0000313" key="2">
    <source>
        <dbReference type="EMBL" id="EYU27369.1"/>
    </source>
</evidence>